<dbReference type="PANTHER" id="PTHR34105">
    <property type="entry name" value="PROLINE-, GLUTAMIC ACID- AND LEUCINE-RICH PROTEIN 1"/>
    <property type="match status" value="1"/>
</dbReference>
<dbReference type="PANTHER" id="PTHR34105:SF1">
    <property type="entry name" value="PROLINE-, GLUTAMIC ACID- AND LEUCINE-RICH PROTEIN 1"/>
    <property type="match status" value="1"/>
</dbReference>
<dbReference type="SUPFAM" id="SSF48371">
    <property type="entry name" value="ARM repeat"/>
    <property type="match status" value="1"/>
</dbReference>
<accession>A0A5J5EWM2</accession>
<dbReference type="AlphaFoldDB" id="A0A5J5EWM2"/>
<dbReference type="GO" id="GO:0006364">
    <property type="term" value="P:rRNA processing"/>
    <property type="evidence" value="ECO:0007669"/>
    <property type="project" value="TreeGrafter"/>
</dbReference>
<evidence type="ECO:0000259" key="6">
    <source>
        <dbReference type="Pfam" id="PF08167"/>
    </source>
</evidence>
<feature type="region of interest" description="Disordered" evidence="5">
    <location>
        <begin position="721"/>
        <end position="752"/>
    </location>
</feature>
<feature type="region of interest" description="Disordered" evidence="5">
    <location>
        <begin position="578"/>
        <end position="623"/>
    </location>
</feature>
<dbReference type="InParanoid" id="A0A5J5EWM2"/>
<evidence type="ECO:0000256" key="2">
    <source>
        <dbReference type="ARBA" id="ARBA00010511"/>
    </source>
</evidence>
<gene>
    <name evidence="7" type="ORF">FN846DRAFT_796185</name>
</gene>
<evidence type="ECO:0000256" key="4">
    <source>
        <dbReference type="ARBA" id="ARBA00023242"/>
    </source>
</evidence>
<feature type="compositionally biased region" description="Acidic residues" evidence="5">
    <location>
        <begin position="583"/>
        <end position="599"/>
    </location>
</feature>
<dbReference type="InterPro" id="IPR011989">
    <property type="entry name" value="ARM-like"/>
</dbReference>
<dbReference type="EMBL" id="VXIS01000090">
    <property type="protein sequence ID" value="KAA8906290.1"/>
    <property type="molecule type" value="Genomic_DNA"/>
</dbReference>
<comment type="caution">
    <text evidence="7">The sequence shown here is derived from an EMBL/GenBank/DDBJ whole genome shotgun (WGS) entry which is preliminary data.</text>
</comment>
<evidence type="ECO:0000256" key="3">
    <source>
        <dbReference type="ARBA" id="ARBA00021502"/>
    </source>
</evidence>
<feature type="compositionally biased region" description="Acidic residues" evidence="5">
    <location>
        <begin position="727"/>
        <end position="752"/>
    </location>
</feature>
<feature type="compositionally biased region" description="Polar residues" evidence="5">
    <location>
        <begin position="458"/>
        <end position="474"/>
    </location>
</feature>
<dbReference type="InterPro" id="IPR016024">
    <property type="entry name" value="ARM-type_fold"/>
</dbReference>
<dbReference type="Gene3D" id="1.25.10.10">
    <property type="entry name" value="Leucine-rich Repeat Variant"/>
    <property type="match status" value="1"/>
</dbReference>
<keyword evidence="4" id="KW-0539">Nucleus</keyword>
<protein>
    <recommendedName>
        <fullName evidence="3">Pre-rRNA-processing protein RIX1</fullName>
    </recommendedName>
</protein>
<name>A0A5J5EWM2_9PEZI</name>
<evidence type="ECO:0000313" key="8">
    <source>
        <dbReference type="Proteomes" id="UP000326924"/>
    </source>
</evidence>
<dbReference type="GO" id="GO:0005634">
    <property type="term" value="C:nucleus"/>
    <property type="evidence" value="ECO:0007669"/>
    <property type="project" value="UniProtKB-SubCell"/>
</dbReference>
<reference evidence="7 8" key="1">
    <citation type="submission" date="2019-09" db="EMBL/GenBank/DDBJ databases">
        <title>Draft genome of the ectomycorrhizal ascomycete Sphaerosporella brunnea.</title>
        <authorList>
            <consortium name="DOE Joint Genome Institute"/>
            <person name="Benucci G.M."/>
            <person name="Marozzi G."/>
            <person name="Antonielli L."/>
            <person name="Sanchez S."/>
            <person name="Marco P."/>
            <person name="Wang X."/>
            <person name="Falini L.B."/>
            <person name="Barry K."/>
            <person name="Haridas S."/>
            <person name="Lipzen A."/>
            <person name="Labutti K."/>
            <person name="Grigoriev I.V."/>
            <person name="Murat C."/>
            <person name="Martin F."/>
            <person name="Albertini E."/>
            <person name="Donnini D."/>
            <person name="Bonito G."/>
        </authorList>
    </citation>
    <scope>NUCLEOTIDE SEQUENCE [LARGE SCALE GENOMIC DNA]</scope>
    <source>
        <strain evidence="7 8">Sb_GMNB300</strain>
    </source>
</reference>
<comment type="similarity">
    <text evidence="2">Belongs to the RIX1/PELP1 family.</text>
</comment>
<evidence type="ECO:0000256" key="1">
    <source>
        <dbReference type="ARBA" id="ARBA00004123"/>
    </source>
</evidence>
<feature type="domain" description="Pre-rRNA-processing protein RIX1 N-terminal" evidence="6">
    <location>
        <begin position="12"/>
        <end position="203"/>
    </location>
</feature>
<dbReference type="OrthoDB" id="20900at2759"/>
<dbReference type="InterPro" id="IPR012583">
    <property type="entry name" value="RIX1_N"/>
</dbReference>
<dbReference type="Pfam" id="PF08167">
    <property type="entry name" value="RIX1"/>
    <property type="match status" value="1"/>
</dbReference>
<keyword evidence="8" id="KW-1185">Reference proteome</keyword>
<feature type="compositionally biased region" description="Pro residues" evidence="5">
    <location>
        <begin position="613"/>
        <end position="622"/>
    </location>
</feature>
<evidence type="ECO:0000256" key="5">
    <source>
        <dbReference type="SAM" id="MobiDB-lite"/>
    </source>
</evidence>
<comment type="subcellular location">
    <subcellularLocation>
        <location evidence="1">Nucleus</location>
    </subcellularLocation>
</comment>
<evidence type="ECO:0000313" key="7">
    <source>
        <dbReference type="EMBL" id="KAA8906290.1"/>
    </source>
</evidence>
<sequence length="752" mass="79636">MPPALSASLVHLRAINSTLTSTPEASLPTAIPTIAQQLYSSPILDDALSLAQEKEDALVLCNKFKGRVSALLQSRVPQARWAGVVLVKVSVESSGAALEGWAAGWIRSLVGLVSRPEPPSTAVMLIRTLSRVFTVLTNERPTLTRELVTPHLPAFFTAILAATGAELQIKTAAWEALGDVVAAHPVTFRPFLNKARPAVLKAMGTEVESYARELWVGISACASGKGSGSSGGKAGAVAAEWRALFEAVVSELHIALDVALQPVTEDYDYRHSTSRSNASETGLPPAEEGVAPQIERALLLLRILGTFYTTPTAAQPAIPISQLIDVVSRIFAISAASATPNSAIERSVRETLFSLLPTLHKATLKLLDTVSRRLQSALLPFVPAILEQAAHVVSETPKSADVKIAAYTLTSTLLTLSGPALGKATVLTLHPTISTACDDLLPCPPSAPRPLTGKNKKPTATTTHADNLLSSAPTNSVFTPPGLQDAAGKLLATALAKLPALHTRTELRVKMERTAVLTGNKDALLAAVLFPRPATMCRGVGLVPHLVAAGVGLETEGLIRPRLPVVWTGITREEIRRQREEAQAEAEAESEAEEEEEEQVERRASKRPRTSSSPPPPAPLPQPAMARVFARQPSFAAPSTGGEEGISPEKPYPALPILATAAAPVAAKSAFGGGIEYPALSRAAATVTAGVSPVKLGAATVVEREEEVLVTDKKVIHQERKQVPLTIEEDSDEEMEIPEIDMGGSDDDEDEE</sequence>
<feature type="region of interest" description="Disordered" evidence="5">
    <location>
        <begin position="447"/>
        <end position="474"/>
    </location>
</feature>
<organism evidence="7 8">
    <name type="scientific">Sphaerosporella brunnea</name>
    <dbReference type="NCBI Taxonomy" id="1250544"/>
    <lineage>
        <taxon>Eukaryota</taxon>
        <taxon>Fungi</taxon>
        <taxon>Dikarya</taxon>
        <taxon>Ascomycota</taxon>
        <taxon>Pezizomycotina</taxon>
        <taxon>Pezizomycetes</taxon>
        <taxon>Pezizales</taxon>
        <taxon>Pyronemataceae</taxon>
        <taxon>Sphaerosporella</taxon>
    </lineage>
</organism>
<proteinExistence type="inferred from homology"/>
<dbReference type="Proteomes" id="UP000326924">
    <property type="component" value="Unassembled WGS sequence"/>
</dbReference>